<dbReference type="EMBL" id="JXQG01000010">
    <property type="protein sequence ID" value="KKZ12830.1"/>
    <property type="molecule type" value="Genomic_DNA"/>
</dbReference>
<dbReference type="PANTHER" id="PTHR33510:SF5">
    <property type="entry name" value="PROTEIN TIC 20-II, CHLOROPLASTIC"/>
    <property type="match status" value="1"/>
</dbReference>
<feature type="transmembrane region" description="Helical" evidence="6">
    <location>
        <begin position="51"/>
        <end position="75"/>
    </location>
</feature>
<dbReference type="AlphaFoldDB" id="A0A0G2IWR6"/>
<evidence type="ECO:0000256" key="5">
    <source>
        <dbReference type="ARBA" id="ARBA00023136"/>
    </source>
</evidence>
<reference evidence="7 8" key="1">
    <citation type="submission" date="2015-01" db="EMBL/GenBank/DDBJ databases">
        <title>Lifestyle Evolution in Cyanobacterial Symbionts of Sponges.</title>
        <authorList>
            <person name="Burgsdorf I."/>
            <person name="Slaby B.M."/>
            <person name="Handley K.M."/>
            <person name="Haber M."/>
            <person name="Blom J."/>
            <person name="Marshall C.W."/>
            <person name="Gilbert J.A."/>
            <person name="Hentschel U."/>
            <person name="Steindler L."/>
        </authorList>
    </citation>
    <scope>NUCLEOTIDE SEQUENCE [LARGE SCALE GENOMIC DNA]</scope>
    <source>
        <strain evidence="7">SP3</strain>
    </source>
</reference>
<name>A0A0G2IWR6_9SYNE</name>
<gene>
    <name evidence="7" type="ORF">TE42_02770</name>
</gene>
<dbReference type="Proteomes" id="UP000035067">
    <property type="component" value="Unassembled WGS sequence"/>
</dbReference>
<protein>
    <submittedName>
        <fullName evidence="7">Uncharacterized protein</fullName>
    </submittedName>
</protein>
<organism evidence="7 8">
    <name type="scientific">Candidatus Synechococcus spongiarum SP3</name>
    <dbReference type="NCBI Taxonomy" id="1604020"/>
    <lineage>
        <taxon>Bacteria</taxon>
        <taxon>Bacillati</taxon>
        <taxon>Cyanobacteriota</taxon>
        <taxon>Cyanophyceae</taxon>
        <taxon>Synechococcales</taxon>
        <taxon>Synechococcaceae</taxon>
        <taxon>Synechococcus</taxon>
    </lineage>
</organism>
<evidence type="ECO:0000256" key="3">
    <source>
        <dbReference type="ARBA" id="ARBA00022692"/>
    </source>
</evidence>
<dbReference type="PATRIC" id="fig|1604020.3.peg.2192"/>
<keyword evidence="5 6" id="KW-0472">Membrane</keyword>
<evidence type="ECO:0000256" key="4">
    <source>
        <dbReference type="ARBA" id="ARBA00022989"/>
    </source>
</evidence>
<feature type="transmembrane region" description="Helical" evidence="6">
    <location>
        <begin position="127"/>
        <end position="144"/>
    </location>
</feature>
<accession>A0A0G2IWR6</accession>
<dbReference type="GO" id="GO:0016020">
    <property type="term" value="C:membrane"/>
    <property type="evidence" value="ECO:0007669"/>
    <property type="project" value="UniProtKB-SubCell"/>
</dbReference>
<evidence type="ECO:0000256" key="1">
    <source>
        <dbReference type="ARBA" id="ARBA00004141"/>
    </source>
</evidence>
<dbReference type="InterPro" id="IPR005691">
    <property type="entry name" value="Tic20"/>
</dbReference>
<keyword evidence="4 6" id="KW-1133">Transmembrane helix</keyword>
<comment type="similarity">
    <text evidence="2">Belongs to the Tic20 family.</text>
</comment>
<evidence type="ECO:0000256" key="6">
    <source>
        <dbReference type="SAM" id="Phobius"/>
    </source>
</evidence>
<comment type="subcellular location">
    <subcellularLocation>
        <location evidence="1">Membrane</location>
        <topology evidence="1">Multi-pass membrane protein</topology>
    </subcellularLocation>
</comment>
<proteinExistence type="inferred from homology"/>
<comment type="caution">
    <text evidence="7">The sequence shown here is derived from an EMBL/GenBank/DDBJ whole genome shotgun (WGS) entry which is preliminary data.</text>
</comment>
<dbReference type="Pfam" id="PF16166">
    <property type="entry name" value="TIC20"/>
    <property type="match status" value="1"/>
</dbReference>
<evidence type="ECO:0000313" key="8">
    <source>
        <dbReference type="Proteomes" id="UP000035067"/>
    </source>
</evidence>
<sequence length="163" mass="17612">MNSLPLWQRGLGLAMYLLPWTDALALGRPFFGLGLVPPSVQTALILPVLPLSWVSGLAPFGLGPMLLLLVVFFAVARNPQAPYFLRFNALQAILVDVVLLVAGYGLAIVGCRPGITEGFVCDVFGNTLFLGSLLLVIFAFVECIRGREPELPSLSDAVRLQLF</sequence>
<evidence type="ECO:0000313" key="7">
    <source>
        <dbReference type="EMBL" id="KKZ12830.1"/>
    </source>
</evidence>
<dbReference type="PANTHER" id="PTHR33510">
    <property type="entry name" value="PROTEIN TIC 20-II, CHLOROPLASTIC"/>
    <property type="match status" value="1"/>
</dbReference>
<feature type="transmembrane region" description="Helical" evidence="6">
    <location>
        <begin position="87"/>
        <end position="107"/>
    </location>
</feature>
<keyword evidence="3 6" id="KW-0812">Transmembrane</keyword>
<evidence type="ECO:0000256" key="2">
    <source>
        <dbReference type="ARBA" id="ARBA00009596"/>
    </source>
</evidence>